<organism evidence="3 4">
    <name type="scientific">Acaromyces ingoldii</name>
    <dbReference type="NCBI Taxonomy" id="215250"/>
    <lineage>
        <taxon>Eukaryota</taxon>
        <taxon>Fungi</taxon>
        <taxon>Dikarya</taxon>
        <taxon>Basidiomycota</taxon>
        <taxon>Ustilaginomycotina</taxon>
        <taxon>Exobasidiomycetes</taxon>
        <taxon>Exobasidiales</taxon>
        <taxon>Cryptobasidiaceae</taxon>
        <taxon>Acaromyces</taxon>
    </lineage>
</organism>
<feature type="compositionally biased region" description="Polar residues" evidence="2">
    <location>
        <begin position="7"/>
        <end position="25"/>
    </location>
</feature>
<dbReference type="Gene3D" id="3.40.30.10">
    <property type="entry name" value="Glutaredoxin"/>
    <property type="match status" value="1"/>
</dbReference>
<feature type="region of interest" description="Disordered" evidence="2">
    <location>
        <begin position="180"/>
        <end position="202"/>
    </location>
</feature>
<dbReference type="OrthoDB" id="60822at2759"/>
<dbReference type="Proteomes" id="UP000245768">
    <property type="component" value="Unassembled WGS sequence"/>
</dbReference>
<gene>
    <name evidence="3" type="ORF">FA10DRAFT_229048</name>
</gene>
<name>A0A316YWG8_9BASI</name>
<dbReference type="AlphaFoldDB" id="A0A316YWG8"/>
<dbReference type="Pfam" id="PF10262">
    <property type="entry name" value="Rdx"/>
    <property type="match status" value="1"/>
</dbReference>
<feature type="region of interest" description="Disordered" evidence="2">
    <location>
        <begin position="1"/>
        <end position="60"/>
    </location>
</feature>
<dbReference type="RefSeq" id="XP_025379333.1">
    <property type="nucleotide sequence ID" value="XM_025518777.1"/>
</dbReference>
<evidence type="ECO:0000256" key="2">
    <source>
        <dbReference type="SAM" id="MobiDB-lite"/>
    </source>
</evidence>
<protein>
    <recommendedName>
        <fullName evidence="5">Rdx family-domain-containing protein</fullName>
    </recommendedName>
</protein>
<keyword evidence="1" id="KW-0676">Redox-active center</keyword>
<dbReference type="InterPro" id="IPR011893">
    <property type="entry name" value="Selenoprotein_Rdx-typ"/>
</dbReference>
<dbReference type="EMBL" id="KZ819635">
    <property type="protein sequence ID" value="PWN92135.1"/>
    <property type="molecule type" value="Genomic_DNA"/>
</dbReference>
<feature type="compositionally biased region" description="Low complexity" evidence="2">
    <location>
        <begin position="27"/>
        <end position="46"/>
    </location>
</feature>
<evidence type="ECO:0000313" key="3">
    <source>
        <dbReference type="EMBL" id="PWN92135.1"/>
    </source>
</evidence>
<keyword evidence="4" id="KW-1185">Reference proteome</keyword>
<evidence type="ECO:0000313" key="4">
    <source>
        <dbReference type="Proteomes" id="UP000245768"/>
    </source>
</evidence>
<proteinExistence type="predicted"/>
<dbReference type="SUPFAM" id="SSF52833">
    <property type="entry name" value="Thioredoxin-like"/>
    <property type="match status" value="1"/>
</dbReference>
<evidence type="ECO:0000256" key="1">
    <source>
        <dbReference type="ARBA" id="ARBA00023284"/>
    </source>
</evidence>
<evidence type="ECO:0008006" key="5">
    <source>
        <dbReference type="Google" id="ProtNLM"/>
    </source>
</evidence>
<dbReference type="InterPro" id="IPR036249">
    <property type="entry name" value="Thioredoxin-like_sf"/>
</dbReference>
<dbReference type="PANTHER" id="PTHR36417">
    <property type="entry name" value="SELENOPROTEIN DOMAIN PROTEIN (AFU_ORTHOLOGUE AFUA_1G05220)"/>
    <property type="match status" value="1"/>
</dbReference>
<dbReference type="PANTHER" id="PTHR36417:SF2">
    <property type="entry name" value="SELENOPROTEIN DOMAIN PROTEIN (AFU_ORTHOLOGUE AFUA_1G05220)"/>
    <property type="match status" value="1"/>
</dbReference>
<dbReference type="GeneID" id="37040693"/>
<reference evidence="3 4" key="1">
    <citation type="journal article" date="2018" name="Mol. Biol. Evol.">
        <title>Broad Genomic Sampling Reveals a Smut Pathogenic Ancestry of the Fungal Clade Ustilaginomycotina.</title>
        <authorList>
            <person name="Kijpornyongpan T."/>
            <person name="Mondo S.J."/>
            <person name="Barry K."/>
            <person name="Sandor L."/>
            <person name="Lee J."/>
            <person name="Lipzen A."/>
            <person name="Pangilinan J."/>
            <person name="LaButti K."/>
            <person name="Hainaut M."/>
            <person name="Henrissat B."/>
            <person name="Grigoriev I.V."/>
            <person name="Spatafora J.W."/>
            <person name="Aime M.C."/>
        </authorList>
    </citation>
    <scope>NUCLEOTIDE SEQUENCE [LARGE SCALE GENOMIC DNA]</scope>
    <source>
        <strain evidence="3 4">MCA 4198</strain>
    </source>
</reference>
<dbReference type="InParanoid" id="A0A316YWG8"/>
<sequence>MKPELTAQEQTTASGQQNAGGQDPNQAAADAYRQAPAAAAAASRTAQDCETGQCVAEEEDPMKPETFTAPLRGPLPDPTIVIEFCDRCRWLHRATWVQTELFLTFQKPHDDSQSVAPSKASGGAHIEGIMLLPQTAKQTAGRFRVWLYRNSAAPTLLWDRKVKGAFPELKELKQIVRDHVAPGQSLGHSDKHAKPPPSKDVS</sequence>
<accession>A0A316YWG8</accession>